<accession>A0A8X8D145</accession>
<dbReference type="Proteomes" id="UP000886885">
    <property type="component" value="Chromosome 5D"/>
</dbReference>
<gene>
    <name evidence="1" type="ORF">POTOM_021122</name>
</gene>
<evidence type="ECO:0000313" key="2">
    <source>
        <dbReference type="Proteomes" id="UP000886885"/>
    </source>
</evidence>
<evidence type="ECO:0000313" key="1">
    <source>
        <dbReference type="EMBL" id="KAG6773797.1"/>
    </source>
</evidence>
<dbReference type="OrthoDB" id="1703314at2759"/>
<dbReference type="AlphaFoldDB" id="A0A8X8D145"/>
<keyword evidence="2" id="KW-1185">Reference proteome</keyword>
<sequence length="200" mass="22488">MDSSMCATTPNLEIWIIQGTLGSALMGKQNGIPNNLSSQTKNYEITPFILGKQRDQEKAAINRIFLTLPSRKEEREILFPFRRDQEIGSSRLKKDLRVSKVFDFLQWMQRSIETSHTTNQSIGTLVGGERQANATTIDAMIYFTGEVFGSSTGWPSRAKEKKIMVAYDYFIHSPLGSGGYCSVGRALLLQLDCCDYKLDV</sequence>
<comment type="caution">
    <text evidence="1">The sequence shown here is derived from an EMBL/GenBank/DDBJ whole genome shotgun (WGS) entry which is preliminary data.</text>
</comment>
<reference evidence="1" key="1">
    <citation type="journal article" date="2020" name="bioRxiv">
        <title>Hybrid origin of Populus tomentosa Carr. identified through genome sequencing and phylogenomic analysis.</title>
        <authorList>
            <person name="An X."/>
            <person name="Gao K."/>
            <person name="Chen Z."/>
            <person name="Li J."/>
            <person name="Yang X."/>
            <person name="Yang X."/>
            <person name="Zhou J."/>
            <person name="Guo T."/>
            <person name="Zhao T."/>
            <person name="Huang S."/>
            <person name="Miao D."/>
            <person name="Khan W.U."/>
            <person name="Rao P."/>
            <person name="Ye M."/>
            <person name="Lei B."/>
            <person name="Liao W."/>
            <person name="Wang J."/>
            <person name="Ji L."/>
            <person name="Li Y."/>
            <person name="Guo B."/>
            <person name="Mustafa N.S."/>
            <person name="Li S."/>
            <person name="Yun Q."/>
            <person name="Keller S.R."/>
            <person name="Mao J."/>
            <person name="Zhang R."/>
            <person name="Strauss S.H."/>
        </authorList>
    </citation>
    <scope>NUCLEOTIDE SEQUENCE</scope>
    <source>
        <strain evidence="1">GM15</strain>
        <tissue evidence="1">Leaf</tissue>
    </source>
</reference>
<proteinExistence type="predicted"/>
<name>A0A8X8D145_POPTO</name>
<dbReference type="EMBL" id="JAAWWB010000010">
    <property type="protein sequence ID" value="KAG6773797.1"/>
    <property type="molecule type" value="Genomic_DNA"/>
</dbReference>
<organism evidence="1 2">
    <name type="scientific">Populus tomentosa</name>
    <name type="common">Chinese white poplar</name>
    <dbReference type="NCBI Taxonomy" id="118781"/>
    <lineage>
        <taxon>Eukaryota</taxon>
        <taxon>Viridiplantae</taxon>
        <taxon>Streptophyta</taxon>
        <taxon>Embryophyta</taxon>
        <taxon>Tracheophyta</taxon>
        <taxon>Spermatophyta</taxon>
        <taxon>Magnoliopsida</taxon>
        <taxon>eudicotyledons</taxon>
        <taxon>Gunneridae</taxon>
        <taxon>Pentapetalae</taxon>
        <taxon>rosids</taxon>
        <taxon>fabids</taxon>
        <taxon>Malpighiales</taxon>
        <taxon>Salicaceae</taxon>
        <taxon>Saliceae</taxon>
        <taxon>Populus</taxon>
    </lineage>
</organism>
<protein>
    <submittedName>
        <fullName evidence="1">Uncharacterized protein</fullName>
    </submittedName>
</protein>